<organism evidence="1 2">
    <name type="scientific">Hominimerdicola aceti</name>
    <dbReference type="NCBI Taxonomy" id="2981726"/>
    <lineage>
        <taxon>Bacteria</taxon>
        <taxon>Bacillati</taxon>
        <taxon>Bacillota</taxon>
        <taxon>Clostridia</taxon>
        <taxon>Eubacteriales</taxon>
        <taxon>Oscillospiraceae</taxon>
        <taxon>Hominimerdicola</taxon>
    </lineage>
</organism>
<protein>
    <submittedName>
        <fullName evidence="1">Uncharacterized protein</fullName>
    </submittedName>
</protein>
<name>A0AAE3LJL3_9FIRM</name>
<dbReference type="AlphaFoldDB" id="A0AAE3LJL3"/>
<dbReference type="RefSeq" id="WP_267300358.1">
    <property type="nucleotide sequence ID" value="NZ_JAOQJZ010000002.1"/>
</dbReference>
<proteinExistence type="predicted"/>
<keyword evidence="2" id="KW-1185">Reference proteome</keyword>
<evidence type="ECO:0000313" key="2">
    <source>
        <dbReference type="Proteomes" id="UP001208131"/>
    </source>
</evidence>
<dbReference type="EMBL" id="JAOQJZ010000002">
    <property type="protein sequence ID" value="MCU6704772.1"/>
    <property type="molecule type" value="Genomic_DNA"/>
</dbReference>
<reference evidence="1 2" key="1">
    <citation type="journal article" date="2021" name="ISME Commun">
        <title>Automated analysis of genomic sequences facilitates high-throughput and comprehensive description of bacteria.</title>
        <authorList>
            <person name="Hitch T.C.A."/>
        </authorList>
    </citation>
    <scope>NUCLEOTIDE SEQUENCE [LARGE SCALE GENOMIC DNA]</scope>
    <source>
        <strain evidence="1 2">Sanger_31</strain>
    </source>
</reference>
<comment type="caution">
    <text evidence="1">The sequence shown here is derived from an EMBL/GenBank/DDBJ whole genome shotgun (WGS) entry which is preliminary data.</text>
</comment>
<sequence length="192" mass="21063">MSGVDLEKLKGLQFDVSKVNFEPPRYTIAQSAIDDMNKRTQQITVDLTRAREERDAEELRRHNELISALKEAGEKGATIVIGDNATGIQIQQNSTGTSQNMTNTIGLDYAQTLKVLEEIKGYFDFPKFQETFGENTDNVKAVVEETIKAAQDKEDENLIKKSLRVIKELATGAAGSLIASGILSLLGTLNTG</sequence>
<accession>A0AAE3LJL3</accession>
<gene>
    <name evidence="1" type="ORF">OCV57_02370</name>
</gene>
<evidence type="ECO:0000313" key="1">
    <source>
        <dbReference type="EMBL" id="MCU6704772.1"/>
    </source>
</evidence>
<dbReference type="Proteomes" id="UP001208131">
    <property type="component" value="Unassembled WGS sequence"/>
</dbReference>